<dbReference type="InterPro" id="IPR004919">
    <property type="entry name" value="GmrSD_N"/>
</dbReference>
<proteinExistence type="predicted"/>
<name>A0A1M5H3A6_9BACE</name>
<dbReference type="OrthoDB" id="9798761at2"/>
<dbReference type="InterPro" id="IPR057156">
    <property type="entry name" value="DUF7834"/>
</dbReference>
<organism evidence="3 4">
    <name type="scientific">Bacteroides luti</name>
    <dbReference type="NCBI Taxonomy" id="1297750"/>
    <lineage>
        <taxon>Bacteria</taxon>
        <taxon>Pseudomonadati</taxon>
        <taxon>Bacteroidota</taxon>
        <taxon>Bacteroidia</taxon>
        <taxon>Bacteroidales</taxon>
        <taxon>Bacteroidaceae</taxon>
        <taxon>Bacteroides</taxon>
    </lineage>
</organism>
<dbReference type="Pfam" id="PF03235">
    <property type="entry name" value="GmrSD_N"/>
    <property type="match status" value="1"/>
</dbReference>
<dbReference type="Proteomes" id="UP000184509">
    <property type="component" value="Unassembled WGS sequence"/>
</dbReference>
<dbReference type="PANTHER" id="PTHR35149">
    <property type="entry name" value="SLL5132 PROTEIN"/>
    <property type="match status" value="1"/>
</dbReference>
<feature type="domain" description="GmrSD restriction endonucleases N-terminal" evidence="1">
    <location>
        <begin position="12"/>
        <end position="185"/>
    </location>
</feature>
<dbReference type="RefSeq" id="WP_073404102.1">
    <property type="nucleotide sequence ID" value="NZ_FQTV01000023.1"/>
</dbReference>
<feature type="domain" description="DUF7834" evidence="2">
    <location>
        <begin position="201"/>
        <end position="428"/>
    </location>
</feature>
<dbReference type="STRING" id="1297750.SAMN05444405_12342"/>
<gene>
    <name evidence="3" type="ORF">SAMN05444405_12342</name>
</gene>
<dbReference type="Pfam" id="PF25202">
    <property type="entry name" value="DUF7834"/>
    <property type="match status" value="1"/>
</dbReference>
<evidence type="ECO:0000313" key="4">
    <source>
        <dbReference type="Proteomes" id="UP000184509"/>
    </source>
</evidence>
<dbReference type="PANTHER" id="PTHR35149:SF1">
    <property type="entry name" value="DUF5655 DOMAIN-CONTAINING PROTEIN"/>
    <property type="match status" value="1"/>
</dbReference>
<accession>A0A1M5H3A6</accession>
<dbReference type="EMBL" id="FQTV01000023">
    <property type="protein sequence ID" value="SHG10222.1"/>
    <property type="molecule type" value="Genomic_DNA"/>
</dbReference>
<dbReference type="AlphaFoldDB" id="A0A1M5H3A6"/>
<reference evidence="3 4" key="1">
    <citation type="submission" date="2016-11" db="EMBL/GenBank/DDBJ databases">
        <authorList>
            <person name="Jaros S."/>
            <person name="Januszkiewicz K."/>
            <person name="Wedrychowicz H."/>
        </authorList>
    </citation>
    <scope>NUCLEOTIDE SEQUENCE [LARGE SCALE GENOMIC DNA]</scope>
    <source>
        <strain evidence="3 4">DSM 26991</strain>
    </source>
</reference>
<keyword evidence="4" id="KW-1185">Reference proteome</keyword>
<protein>
    <submittedName>
        <fullName evidence="3">Uncharacterized protein</fullName>
    </submittedName>
</protein>
<evidence type="ECO:0000259" key="1">
    <source>
        <dbReference type="Pfam" id="PF03235"/>
    </source>
</evidence>
<sequence length="444" mass="52317">MAIVDSEIKSIGEYLKNKQLDIPHYQRPYKWTNKNVIQLIDDIHRFKSDTPYRIGTVVIHQENGKDLIVDGQQRTITFLLILKAILAYKLEGLNDALKNQILEVNGQLFDPTFKSDLTKMNIQNNYNTIKRKLDSVDESFVDYFLNKCQVNCFKIDDVSEAFQFFDSQNARGKDLEPHDLLKAFHLREIHTKNNSVDEEEVKKLVATWENTDSKELAKLFAEFLFRVRGWSKGDSSRYFTKKDIDLFKGITLDSIDSYPYTLIFRNMEKYLKIKSIVSTDSCFPFQLDQAIVNGKYFFEMVSYYKSLYDNMYKHMGELNIIAKEIIDTLDKYEGRNRTGDKYVRMLFDCALLFYVDKFGMKDVSKAIEKIFIWAYRIRLTYQNLQLVSVDNYVVHEMNMFKKIKEATFPKDLGMLEIPLLTKSYESDKTTKIKDLYVKMNYYAE</sequence>
<evidence type="ECO:0000313" key="3">
    <source>
        <dbReference type="EMBL" id="SHG10222.1"/>
    </source>
</evidence>
<evidence type="ECO:0000259" key="2">
    <source>
        <dbReference type="Pfam" id="PF25202"/>
    </source>
</evidence>